<protein>
    <submittedName>
        <fullName evidence="1">Uncharacterized protein</fullName>
    </submittedName>
</protein>
<reference evidence="1" key="1">
    <citation type="submission" date="2020-11" db="EMBL/GenBank/DDBJ databases">
        <authorList>
            <consortium name="DOE Joint Genome Institute"/>
            <person name="Ahrendt S."/>
            <person name="Riley R."/>
            <person name="Andreopoulos W."/>
            <person name="Labutti K."/>
            <person name="Pangilinan J."/>
            <person name="Ruiz-Duenas F.J."/>
            <person name="Barrasa J.M."/>
            <person name="Sanchez-Garcia M."/>
            <person name="Camarero S."/>
            <person name="Miyauchi S."/>
            <person name="Serrano A."/>
            <person name="Linde D."/>
            <person name="Babiker R."/>
            <person name="Drula E."/>
            <person name="Ayuso-Fernandez I."/>
            <person name="Pacheco R."/>
            <person name="Padilla G."/>
            <person name="Ferreira P."/>
            <person name="Barriuso J."/>
            <person name="Kellner H."/>
            <person name="Castanera R."/>
            <person name="Alfaro M."/>
            <person name="Ramirez L."/>
            <person name="Pisabarro A.G."/>
            <person name="Kuo A."/>
            <person name="Tritt A."/>
            <person name="Lipzen A."/>
            <person name="He G."/>
            <person name="Yan M."/>
            <person name="Ng V."/>
            <person name="Cullen D."/>
            <person name="Martin F."/>
            <person name="Rosso M.-N."/>
            <person name="Henrissat B."/>
            <person name="Hibbett D."/>
            <person name="Martinez A.T."/>
            <person name="Grigoriev I.V."/>
        </authorList>
    </citation>
    <scope>NUCLEOTIDE SEQUENCE</scope>
    <source>
        <strain evidence="1">AH 40177</strain>
    </source>
</reference>
<name>A0A9P5TWU6_9AGAR</name>
<dbReference type="EMBL" id="JADNRY010000430">
    <property type="protein sequence ID" value="KAF9056805.1"/>
    <property type="molecule type" value="Genomic_DNA"/>
</dbReference>
<proteinExistence type="predicted"/>
<feature type="non-terminal residue" evidence="1">
    <location>
        <position position="1"/>
    </location>
</feature>
<organism evidence="1 2">
    <name type="scientific">Rhodocollybia butyracea</name>
    <dbReference type="NCBI Taxonomy" id="206335"/>
    <lineage>
        <taxon>Eukaryota</taxon>
        <taxon>Fungi</taxon>
        <taxon>Dikarya</taxon>
        <taxon>Basidiomycota</taxon>
        <taxon>Agaricomycotina</taxon>
        <taxon>Agaricomycetes</taxon>
        <taxon>Agaricomycetidae</taxon>
        <taxon>Agaricales</taxon>
        <taxon>Marasmiineae</taxon>
        <taxon>Omphalotaceae</taxon>
        <taxon>Rhodocollybia</taxon>
    </lineage>
</organism>
<dbReference type="AlphaFoldDB" id="A0A9P5TWU6"/>
<accession>A0A9P5TWU6</accession>
<evidence type="ECO:0000313" key="2">
    <source>
        <dbReference type="Proteomes" id="UP000772434"/>
    </source>
</evidence>
<keyword evidence="2" id="KW-1185">Reference proteome</keyword>
<comment type="caution">
    <text evidence="1">The sequence shown here is derived from an EMBL/GenBank/DDBJ whole genome shotgun (WGS) entry which is preliminary data.</text>
</comment>
<gene>
    <name evidence="1" type="ORF">BDP27DRAFT_1242289</name>
</gene>
<dbReference type="Gene3D" id="3.60.130.30">
    <property type="match status" value="1"/>
</dbReference>
<sequence length="275" mass="30884">IPITDGARRLSAVMIYRPVDPAYLEAIKDMGEAVVKAGKATKWDRLEKCHKRAGSPAAAHGIGQPKPMRLSGKRQEMMEGLFSRELFHRVAGFQSAAFATWFPSNYEVLHCQNGKLRDRLPELEPNFNNSVYSCMTVNFGPSMWLYIHTDSKNDPTIPCAVTAGGRYDHTRGGHIVLWDFNLVFEFPPGATIILPSALICHSNIPVQKGEVRVSVTQYTAGGIRHWLEYGGRTEEEFEAEDPKGFQGAWAKRSNRWCKDLKKFLTADELKAWASL</sequence>
<dbReference type="OrthoDB" id="3253621at2759"/>
<evidence type="ECO:0000313" key="1">
    <source>
        <dbReference type="EMBL" id="KAF9056805.1"/>
    </source>
</evidence>
<dbReference type="Proteomes" id="UP000772434">
    <property type="component" value="Unassembled WGS sequence"/>
</dbReference>